<organism evidence="1 2">
    <name type="scientific">Solanum commersonii</name>
    <name type="common">Commerson's wild potato</name>
    <name type="synonym">Commerson's nightshade</name>
    <dbReference type="NCBI Taxonomy" id="4109"/>
    <lineage>
        <taxon>Eukaryota</taxon>
        <taxon>Viridiplantae</taxon>
        <taxon>Streptophyta</taxon>
        <taxon>Embryophyta</taxon>
        <taxon>Tracheophyta</taxon>
        <taxon>Spermatophyta</taxon>
        <taxon>Magnoliopsida</taxon>
        <taxon>eudicotyledons</taxon>
        <taxon>Gunneridae</taxon>
        <taxon>Pentapetalae</taxon>
        <taxon>asterids</taxon>
        <taxon>lamiids</taxon>
        <taxon>Solanales</taxon>
        <taxon>Solanaceae</taxon>
        <taxon>Solanoideae</taxon>
        <taxon>Solaneae</taxon>
        <taxon>Solanum</taxon>
    </lineage>
</organism>
<protein>
    <submittedName>
        <fullName evidence="1">Uncharacterized protein</fullName>
    </submittedName>
</protein>
<accession>A0A9J5YA77</accession>
<dbReference type="Proteomes" id="UP000824120">
    <property type="component" value="Chromosome 7"/>
</dbReference>
<reference evidence="1 2" key="1">
    <citation type="submission" date="2020-09" db="EMBL/GenBank/DDBJ databases">
        <title>De no assembly of potato wild relative species, Solanum commersonii.</title>
        <authorList>
            <person name="Cho K."/>
        </authorList>
    </citation>
    <scope>NUCLEOTIDE SEQUENCE [LARGE SCALE GENOMIC DNA]</scope>
    <source>
        <strain evidence="1">LZ3.2</strain>
        <tissue evidence="1">Leaf</tissue>
    </source>
</reference>
<evidence type="ECO:0000313" key="2">
    <source>
        <dbReference type="Proteomes" id="UP000824120"/>
    </source>
</evidence>
<name>A0A9J5YA77_SOLCO</name>
<proteinExistence type="predicted"/>
<evidence type="ECO:0000313" key="1">
    <source>
        <dbReference type="EMBL" id="KAG5595870.1"/>
    </source>
</evidence>
<keyword evidence="2" id="KW-1185">Reference proteome</keyword>
<comment type="caution">
    <text evidence="1">The sequence shown here is derived from an EMBL/GenBank/DDBJ whole genome shotgun (WGS) entry which is preliminary data.</text>
</comment>
<dbReference type="EMBL" id="JACXVP010000007">
    <property type="protein sequence ID" value="KAG5595870.1"/>
    <property type="molecule type" value="Genomic_DNA"/>
</dbReference>
<sequence>MNRYNIVKEEVNNTEWTKNRAGQRITILYNIDDHHGKQYKKIFIIPKEESRGGVHRARAGRFNDIHVVGRQWSLGGGFWKRRGEGRGEGQKRGFSSIYGGLPVKRRKKGFVWWLSSVVTGKGEERRLEKSSVGGCFNADGGQP</sequence>
<dbReference type="AlphaFoldDB" id="A0A9J5YA77"/>
<gene>
    <name evidence="1" type="ORF">H5410_037102</name>
</gene>